<dbReference type="Proteomes" id="UP000191285">
    <property type="component" value="Unassembled WGS sequence"/>
</dbReference>
<keyword evidence="2" id="KW-1185">Reference proteome</keyword>
<organism evidence="1 2">
    <name type="scientific">Penicillium steckii</name>
    <dbReference type="NCBI Taxonomy" id="303698"/>
    <lineage>
        <taxon>Eukaryota</taxon>
        <taxon>Fungi</taxon>
        <taxon>Dikarya</taxon>
        <taxon>Ascomycota</taxon>
        <taxon>Pezizomycotina</taxon>
        <taxon>Eurotiomycetes</taxon>
        <taxon>Eurotiomycetidae</taxon>
        <taxon>Eurotiales</taxon>
        <taxon>Aspergillaceae</taxon>
        <taxon>Penicillium</taxon>
    </lineage>
</organism>
<name>A0A1V6STI6_9EURO</name>
<dbReference type="AlphaFoldDB" id="A0A1V6STI6"/>
<gene>
    <name evidence="1" type="ORF">PENSTE_c021G02743</name>
</gene>
<evidence type="ECO:0000313" key="1">
    <source>
        <dbReference type="EMBL" id="OQE17208.1"/>
    </source>
</evidence>
<dbReference type="STRING" id="303698.A0A1V6STI6"/>
<comment type="caution">
    <text evidence="1">The sequence shown here is derived from an EMBL/GenBank/DDBJ whole genome shotgun (WGS) entry which is preliminary data.</text>
</comment>
<protein>
    <recommendedName>
        <fullName evidence="3">Aminoglycoside phosphotransferase domain-containing protein</fullName>
    </recommendedName>
</protein>
<sequence>MNIEDQYPRLFELRECVAAMREWKSPFDKGICSAIVSRGMVSRVLGGFEDLFETPQDYETARVKAKEIREIPHHITFTHGDLISHNILIGRDGYLS</sequence>
<evidence type="ECO:0008006" key="3">
    <source>
        <dbReference type="Google" id="ProtNLM"/>
    </source>
</evidence>
<dbReference type="EMBL" id="MLKD01000021">
    <property type="protein sequence ID" value="OQE17208.1"/>
    <property type="molecule type" value="Genomic_DNA"/>
</dbReference>
<proteinExistence type="predicted"/>
<dbReference type="OrthoDB" id="2906425at2759"/>
<accession>A0A1V6STI6</accession>
<evidence type="ECO:0000313" key="2">
    <source>
        <dbReference type="Proteomes" id="UP000191285"/>
    </source>
</evidence>
<reference evidence="2" key="1">
    <citation type="journal article" date="2017" name="Nat. Microbiol.">
        <title>Global analysis of biosynthetic gene clusters reveals vast potential of secondary metabolite production in Penicillium species.</title>
        <authorList>
            <person name="Nielsen J.C."/>
            <person name="Grijseels S."/>
            <person name="Prigent S."/>
            <person name="Ji B."/>
            <person name="Dainat J."/>
            <person name="Nielsen K.F."/>
            <person name="Frisvad J.C."/>
            <person name="Workman M."/>
            <person name="Nielsen J."/>
        </authorList>
    </citation>
    <scope>NUCLEOTIDE SEQUENCE [LARGE SCALE GENOMIC DNA]</scope>
    <source>
        <strain evidence="2">IBT 24891</strain>
    </source>
</reference>